<dbReference type="EMBL" id="CP012511">
    <property type="protein sequence ID" value="ALB24507.1"/>
    <property type="molecule type" value="Genomic_DNA"/>
</dbReference>
<feature type="domain" description="KfrA N-terminal DNA-binding" evidence="1">
    <location>
        <begin position="16"/>
        <end position="138"/>
    </location>
</feature>
<name>A0A1L6THV3_PISSA</name>
<keyword evidence="2" id="KW-0238">DNA-binding</keyword>
<geneLocation type="plasmid" evidence="2 3">
    <name>pPSB1-3</name>
</geneLocation>
<evidence type="ECO:0000259" key="1">
    <source>
        <dbReference type="Pfam" id="PF11740"/>
    </source>
</evidence>
<dbReference type="InterPro" id="IPR021104">
    <property type="entry name" value="KfrA_DNA-bd_N"/>
</dbReference>
<evidence type="ECO:0000313" key="3">
    <source>
        <dbReference type="Proteomes" id="UP000029558"/>
    </source>
</evidence>
<accession>A0A1L6THV3</accession>
<sequence length="346" mass="40160">MIDNKPIHKNTRMPDEQIIQACYTVQQRGDRVTIQRVREELGGKGSAEKVARIVREFNQRDHQGPSQQAAALLDETKHFSNTSIGAMSQVMAGLEATFTDRERQLESEYVDRRQTLELEYQQRLAELDKQQDRLTAERLVMQAEIAHLRSLDTGKSTAIENYVNQLRALEQKRIQAESQLHAMIEKNSEKEAKIIELKNELGSEKQRQSQLINKVTEIVEEKYADKVVVLESRIKGLEEKLDDANASYEKDTALWMNKYDATRIERDSYEERYIELKQKQFKVEDNLSLNKAALTEKMLENNFLKNGNSELKSTLDFLKSKDKNVKFLIKKNKQLLRKLVLSSKIK</sequence>
<gene>
    <name evidence="2" type="ORF">KU39_3p45</name>
</gene>
<evidence type="ECO:0000313" key="2">
    <source>
        <dbReference type="EMBL" id="ALB24507.1"/>
    </source>
</evidence>
<dbReference type="AlphaFoldDB" id="A0A1L6THV3"/>
<dbReference type="GO" id="GO:0003677">
    <property type="term" value="F:DNA binding"/>
    <property type="evidence" value="ECO:0007669"/>
    <property type="project" value="UniProtKB-KW"/>
</dbReference>
<reference evidence="2 3" key="1">
    <citation type="journal article" date="2014" name="Genome Announc.">
        <title>Comparative Genome Analysis of Two Isolates of the Fish Pathogen Piscirickettsia salmonis from Different Hosts Reveals Major Differences in Virulence-Associated Secretion Systems.</title>
        <authorList>
            <person name="Bohle H."/>
            <person name="Henriquez P."/>
            <person name="Grothusen H."/>
            <person name="Navas E."/>
            <person name="Sandoval A."/>
            <person name="Bustamante F."/>
            <person name="Bustos P."/>
            <person name="Mancilla M."/>
        </authorList>
    </citation>
    <scope>NUCLEOTIDE SEQUENCE [LARGE SCALE GENOMIC DNA]</scope>
    <source>
        <strain evidence="3">B1-32597</strain>
    </source>
</reference>
<organism evidence="2 3">
    <name type="scientific">Piscirickettsia salmonis</name>
    <dbReference type="NCBI Taxonomy" id="1238"/>
    <lineage>
        <taxon>Bacteria</taxon>
        <taxon>Pseudomonadati</taxon>
        <taxon>Pseudomonadota</taxon>
        <taxon>Gammaproteobacteria</taxon>
        <taxon>Thiotrichales</taxon>
        <taxon>Piscirickettsiaceae</taxon>
        <taxon>Piscirickettsia</taxon>
    </lineage>
</organism>
<dbReference type="RefSeq" id="WP_036774385.1">
    <property type="nucleotide sequence ID" value="NZ_CP012511.1"/>
</dbReference>
<dbReference type="OrthoDB" id="5614868at2"/>
<dbReference type="Pfam" id="PF11740">
    <property type="entry name" value="KfrA_N"/>
    <property type="match status" value="1"/>
</dbReference>
<keyword evidence="2" id="KW-0614">Plasmid</keyword>
<dbReference type="Proteomes" id="UP000029558">
    <property type="component" value="Plasmid pPSB1-3"/>
</dbReference>
<protein>
    <submittedName>
        <fullName evidence="2">Plasmid replication region DNA-binding domain protein</fullName>
    </submittedName>
</protein>
<proteinExistence type="predicted"/>